<feature type="coiled-coil region" evidence="5">
    <location>
        <begin position="445"/>
        <end position="479"/>
    </location>
</feature>
<evidence type="ECO:0000256" key="2">
    <source>
        <dbReference type="ARBA" id="ARBA00022448"/>
    </source>
</evidence>
<dbReference type="InterPro" id="IPR025712">
    <property type="entry name" value="Nup54_alpha-helical_dom"/>
</dbReference>
<dbReference type="STRING" id="1314783.A0A165LXR2"/>
<sequence length="642" mass="65194">MFSSFGNTQNASGSGAGQQPQQQSGGLFGSTNNASQPAAGGGSFFGNPPQQQQQQQQAPAGGGLFGNNTGSTQTGGGLFGNTNSGNTQQQQGQGGGLFGNTNTGNTQQGGGGGGGLFGNTNPGNVQPGGGGLFGNTNTGNTQTSGGGLFGNTSAQQPAAGGGLFGNQPAAGAPTSTTGNSLFGTTNSNATGTNTAGGGLFGNTGAANTTGGGLFGNTGGSNTNATGGGLFGNTGANTTSTTSGGLFGNTSANPSAPGGGLFGSTNTNTAGTTGGLFGNTANAAPAQSGGLFGSTANTQASQPNLFGTQSQAGLSTQLFGGSTLGQPPQVQRAGSLFGGSMLGGSALGATQGGLFSSRPAVPAGQTQADAQSQFVSLQQRIEGIYLAWNPASPQCRFQHYFYNLVDPSQVHLYGRPANATNDALWQKAAKENPDPSCLVPVIANGFDDLQRRVEAQAQQAAMHQEKLKELRTRIQALAQRHELSNASRLHRATTLQTQLTHRVLKVVQHLHLLIPAVRSSAIRPEEEALRAALEDIDQEIRRPGGTGRMRGKLNELWALVGAVTAARERDRKAGGVEWAVVDEDGLQQIAQILAEEQAGLVHLTKILQKDLKDLAVIQGTAVKEEEPDLLMNSTSTLRGSVVY</sequence>
<keyword evidence="3" id="KW-0906">Nuclear pore complex</keyword>
<feature type="region of interest" description="Disordered" evidence="6">
    <location>
        <begin position="1"/>
        <end position="189"/>
    </location>
</feature>
<feature type="compositionally biased region" description="Polar residues" evidence="6">
    <location>
        <begin position="173"/>
        <end position="182"/>
    </location>
</feature>
<evidence type="ECO:0000256" key="1">
    <source>
        <dbReference type="ARBA" id="ARBA00004567"/>
    </source>
</evidence>
<dbReference type="GO" id="GO:0006607">
    <property type="term" value="P:NLS-bearing protein import into nucleus"/>
    <property type="evidence" value="ECO:0007669"/>
    <property type="project" value="TreeGrafter"/>
</dbReference>
<evidence type="ECO:0000256" key="6">
    <source>
        <dbReference type="SAM" id="MobiDB-lite"/>
    </source>
</evidence>
<dbReference type="InterPro" id="IPR024864">
    <property type="entry name" value="Nup54/Nup57/Nup44"/>
</dbReference>
<feature type="domain" description="Nucleoporin Nup54 alpha-helical" evidence="7">
    <location>
        <begin position="417"/>
        <end position="558"/>
    </location>
</feature>
<evidence type="ECO:0000256" key="4">
    <source>
        <dbReference type="ARBA" id="ARBA00023242"/>
    </source>
</evidence>
<dbReference type="Pfam" id="PF13634">
    <property type="entry name" value="Nucleoporin_FG"/>
    <property type="match status" value="2"/>
</dbReference>
<dbReference type="InterPro" id="IPR025574">
    <property type="entry name" value="Nucleoporin_FG_rpt"/>
</dbReference>
<dbReference type="AlphaFoldDB" id="A0A165LXR2"/>
<evidence type="ECO:0000313" key="9">
    <source>
        <dbReference type="Proteomes" id="UP000076727"/>
    </source>
</evidence>
<keyword evidence="4" id="KW-0539">Nucleus</keyword>
<organism evidence="8 9">
    <name type="scientific">Daedalea quercina L-15889</name>
    <dbReference type="NCBI Taxonomy" id="1314783"/>
    <lineage>
        <taxon>Eukaryota</taxon>
        <taxon>Fungi</taxon>
        <taxon>Dikarya</taxon>
        <taxon>Basidiomycota</taxon>
        <taxon>Agaricomycotina</taxon>
        <taxon>Agaricomycetes</taxon>
        <taxon>Polyporales</taxon>
        <taxon>Fomitopsis</taxon>
    </lineage>
</organism>
<evidence type="ECO:0000313" key="8">
    <source>
        <dbReference type="EMBL" id="KZT64982.1"/>
    </source>
</evidence>
<dbReference type="Gene3D" id="1.20.5.170">
    <property type="match status" value="1"/>
</dbReference>
<proteinExistence type="predicted"/>
<dbReference type="GO" id="GO:0017056">
    <property type="term" value="F:structural constituent of nuclear pore"/>
    <property type="evidence" value="ECO:0007669"/>
    <property type="project" value="TreeGrafter"/>
</dbReference>
<feature type="compositionally biased region" description="Low complexity" evidence="6">
    <location>
        <begin position="80"/>
        <end position="91"/>
    </location>
</feature>
<dbReference type="GO" id="GO:0044613">
    <property type="term" value="C:nuclear pore central transport channel"/>
    <property type="evidence" value="ECO:0007669"/>
    <property type="project" value="TreeGrafter"/>
</dbReference>
<dbReference type="PANTHER" id="PTHR13000:SF0">
    <property type="entry name" value="NUCLEOPORIN P54"/>
    <property type="match status" value="1"/>
</dbReference>
<gene>
    <name evidence="8" type="ORF">DAEQUDRAFT_731954</name>
</gene>
<feature type="compositionally biased region" description="Gly residues" evidence="6">
    <location>
        <begin position="107"/>
        <end position="117"/>
    </location>
</feature>
<keyword evidence="3" id="KW-0811">Translocation</keyword>
<reference evidence="8 9" key="1">
    <citation type="journal article" date="2016" name="Mol. Biol. Evol.">
        <title>Comparative Genomics of Early-Diverging Mushroom-Forming Fungi Provides Insights into the Origins of Lignocellulose Decay Capabilities.</title>
        <authorList>
            <person name="Nagy L.G."/>
            <person name="Riley R."/>
            <person name="Tritt A."/>
            <person name="Adam C."/>
            <person name="Daum C."/>
            <person name="Floudas D."/>
            <person name="Sun H."/>
            <person name="Yadav J.S."/>
            <person name="Pangilinan J."/>
            <person name="Larsson K.H."/>
            <person name="Matsuura K."/>
            <person name="Barry K."/>
            <person name="Labutti K."/>
            <person name="Kuo R."/>
            <person name="Ohm R.A."/>
            <person name="Bhattacharya S.S."/>
            <person name="Shirouzu T."/>
            <person name="Yoshinaga Y."/>
            <person name="Martin F.M."/>
            <person name="Grigoriev I.V."/>
            <person name="Hibbett D.S."/>
        </authorList>
    </citation>
    <scope>NUCLEOTIDE SEQUENCE [LARGE SCALE GENOMIC DNA]</scope>
    <source>
        <strain evidence="8 9">L-15889</strain>
    </source>
</reference>
<dbReference type="Pfam" id="PF13874">
    <property type="entry name" value="Nup54"/>
    <property type="match status" value="1"/>
</dbReference>
<dbReference type="PANTHER" id="PTHR13000">
    <property type="entry name" value="NUCLEOPORIN P54"/>
    <property type="match status" value="1"/>
</dbReference>
<dbReference type="GO" id="GO:0006999">
    <property type="term" value="P:nuclear pore organization"/>
    <property type="evidence" value="ECO:0007669"/>
    <property type="project" value="TreeGrafter"/>
</dbReference>
<keyword evidence="2" id="KW-0813">Transport</keyword>
<feature type="region of interest" description="Disordered" evidence="6">
    <location>
        <begin position="232"/>
        <end position="266"/>
    </location>
</feature>
<dbReference type="GO" id="GO:0036228">
    <property type="term" value="P:protein localization to nuclear inner membrane"/>
    <property type="evidence" value="ECO:0007669"/>
    <property type="project" value="TreeGrafter"/>
</dbReference>
<feature type="compositionally biased region" description="Low complexity" evidence="6">
    <location>
        <begin position="232"/>
        <end position="243"/>
    </location>
</feature>
<dbReference type="OrthoDB" id="6162375at2759"/>
<evidence type="ECO:0000259" key="7">
    <source>
        <dbReference type="Pfam" id="PF13874"/>
    </source>
</evidence>
<feature type="compositionally biased region" description="Low complexity" evidence="6">
    <location>
        <begin position="134"/>
        <end position="143"/>
    </location>
</feature>
<keyword evidence="3" id="KW-0509">mRNA transport</keyword>
<feature type="compositionally biased region" description="Low complexity" evidence="6">
    <location>
        <begin position="9"/>
        <end position="25"/>
    </location>
</feature>
<protein>
    <recommendedName>
        <fullName evidence="7">Nucleoporin Nup54 alpha-helical domain-containing protein</fullName>
    </recommendedName>
</protein>
<evidence type="ECO:0000256" key="5">
    <source>
        <dbReference type="SAM" id="Coils"/>
    </source>
</evidence>
<comment type="subcellular location">
    <subcellularLocation>
        <location evidence="1">Nucleus</location>
        <location evidence="1">Nuclear pore complex</location>
    </subcellularLocation>
</comment>
<name>A0A165LXR2_9APHY</name>
<keyword evidence="5" id="KW-0175">Coiled coil</keyword>
<evidence type="ECO:0000256" key="3">
    <source>
        <dbReference type="ARBA" id="ARBA00023132"/>
    </source>
</evidence>
<dbReference type="Proteomes" id="UP000076727">
    <property type="component" value="Unassembled WGS sequence"/>
</dbReference>
<keyword evidence="3" id="KW-0653">Protein transport</keyword>
<dbReference type="EMBL" id="KV429114">
    <property type="protein sequence ID" value="KZT64982.1"/>
    <property type="molecule type" value="Genomic_DNA"/>
</dbReference>
<feature type="compositionally biased region" description="Low complexity" evidence="6">
    <location>
        <begin position="45"/>
        <end position="59"/>
    </location>
</feature>
<keyword evidence="9" id="KW-1185">Reference proteome</keyword>
<accession>A0A165LXR2</accession>